<dbReference type="InterPro" id="IPR001611">
    <property type="entry name" value="Leu-rich_rpt"/>
</dbReference>
<accession>A0ABQ7J8R0</accession>
<keyword evidence="3" id="KW-0677">Repeat</keyword>
<evidence type="ECO:0000313" key="7">
    <source>
        <dbReference type="Proteomes" id="UP000823046"/>
    </source>
</evidence>
<dbReference type="Pfam" id="PF00560">
    <property type="entry name" value="LRR_1"/>
    <property type="match status" value="1"/>
</dbReference>
<dbReference type="PANTHER" id="PTHR45973">
    <property type="entry name" value="PROTEIN PHOSPHATASE 1 REGULATORY SUBUNIT SDS22-RELATED"/>
    <property type="match status" value="1"/>
</dbReference>
<sequence length="136" mass="15694">MLFLSGNHIGTNGNADIINLKELQSVSVLDLSNNRISSDSNIEDVLTKMKSLKVLYLKDNAIAKEKDYRKKYVVLLPNLTYFDESPITSAERRLSLAYFEGGREAEDEMRRLIKVEETQKKDAERRNFNRLFCESN</sequence>
<evidence type="ECO:0000256" key="2">
    <source>
        <dbReference type="ARBA" id="ARBA00022614"/>
    </source>
</evidence>
<comment type="subcellular location">
    <subcellularLocation>
        <location evidence="1">Cell projection</location>
        <location evidence="1">Cilium</location>
    </subcellularLocation>
</comment>
<dbReference type="EMBL" id="JADAQX010000408">
    <property type="protein sequence ID" value="KAF8820354.1"/>
    <property type="molecule type" value="Genomic_DNA"/>
</dbReference>
<keyword evidence="2" id="KW-0433">Leucine-rich repeat</keyword>
<keyword evidence="7" id="KW-1185">Reference proteome</keyword>
<comment type="caution">
    <text evidence="6">The sequence shown here is derived from an EMBL/GenBank/DDBJ whole genome shotgun (WGS) entry which is preliminary data.</text>
</comment>
<dbReference type="InterPro" id="IPR050576">
    <property type="entry name" value="Cilia_flagella_integrity"/>
</dbReference>
<evidence type="ECO:0000256" key="1">
    <source>
        <dbReference type="ARBA" id="ARBA00004138"/>
    </source>
</evidence>
<name>A0ABQ7J8R0_9APIC</name>
<gene>
    <name evidence="6" type="ORF">IE077_003270</name>
</gene>
<evidence type="ECO:0000256" key="4">
    <source>
        <dbReference type="ARBA" id="ARBA00023069"/>
    </source>
</evidence>
<keyword evidence="4" id="KW-0969">Cilium</keyword>
<reference evidence="6 7" key="1">
    <citation type="journal article" date="2020" name="bioRxiv">
        <title>Metabolic contributions of an alphaproteobacterial endosymbiont in the apicomplexan Cardiosporidium cionae.</title>
        <authorList>
            <person name="Hunter E.S."/>
            <person name="Paight C.J."/>
            <person name="Lane C.E."/>
        </authorList>
    </citation>
    <scope>NUCLEOTIDE SEQUENCE [LARGE SCALE GENOMIC DNA]</scope>
    <source>
        <strain evidence="6">ESH_2018</strain>
    </source>
</reference>
<dbReference type="PANTHER" id="PTHR45973:SF9">
    <property type="entry name" value="LEUCINE-RICH REPEAT-CONTAINING PROTEIN 46"/>
    <property type="match status" value="1"/>
</dbReference>
<evidence type="ECO:0000256" key="3">
    <source>
        <dbReference type="ARBA" id="ARBA00022737"/>
    </source>
</evidence>
<dbReference type="InterPro" id="IPR032675">
    <property type="entry name" value="LRR_dom_sf"/>
</dbReference>
<organism evidence="6 7">
    <name type="scientific">Cardiosporidium cionae</name>
    <dbReference type="NCBI Taxonomy" id="476202"/>
    <lineage>
        <taxon>Eukaryota</taxon>
        <taxon>Sar</taxon>
        <taxon>Alveolata</taxon>
        <taxon>Apicomplexa</taxon>
        <taxon>Aconoidasida</taxon>
        <taxon>Nephromycida</taxon>
        <taxon>Cardiosporidium</taxon>
    </lineage>
</organism>
<proteinExistence type="predicted"/>
<protein>
    <submittedName>
        <fullName evidence="6">Leucine rich repeat-containing protein</fullName>
    </submittedName>
</protein>
<dbReference type="PROSITE" id="PS51450">
    <property type="entry name" value="LRR"/>
    <property type="match status" value="1"/>
</dbReference>
<dbReference type="Gene3D" id="3.80.10.10">
    <property type="entry name" value="Ribonuclease Inhibitor"/>
    <property type="match status" value="1"/>
</dbReference>
<keyword evidence="5" id="KW-0966">Cell projection</keyword>
<evidence type="ECO:0000256" key="5">
    <source>
        <dbReference type="ARBA" id="ARBA00023273"/>
    </source>
</evidence>
<dbReference type="Proteomes" id="UP000823046">
    <property type="component" value="Unassembled WGS sequence"/>
</dbReference>
<evidence type="ECO:0000313" key="6">
    <source>
        <dbReference type="EMBL" id="KAF8820354.1"/>
    </source>
</evidence>
<dbReference type="SUPFAM" id="SSF52058">
    <property type="entry name" value="L domain-like"/>
    <property type="match status" value="1"/>
</dbReference>